<sequence>MNVNILSDMVGLFPENKTAAQSRKFSIGYWLFTSWLHQLNEWPDCHWPATFNKAGLGGGEAPRLWEKMERTASLFSRADFVGDSPSDRIDDGLRT</sequence>
<proteinExistence type="predicted"/>
<dbReference type="AlphaFoldDB" id="A0A9J6G9X9"/>
<name>A0A9J6G9X9_HAELO</name>
<evidence type="ECO:0000313" key="2">
    <source>
        <dbReference type="Proteomes" id="UP000821853"/>
    </source>
</evidence>
<dbReference type="VEuPathDB" id="VectorBase:HLOH_062228"/>
<gene>
    <name evidence="1" type="ORF">HPB48_005452</name>
</gene>
<organism evidence="1 2">
    <name type="scientific">Haemaphysalis longicornis</name>
    <name type="common">Bush tick</name>
    <dbReference type="NCBI Taxonomy" id="44386"/>
    <lineage>
        <taxon>Eukaryota</taxon>
        <taxon>Metazoa</taxon>
        <taxon>Ecdysozoa</taxon>
        <taxon>Arthropoda</taxon>
        <taxon>Chelicerata</taxon>
        <taxon>Arachnida</taxon>
        <taxon>Acari</taxon>
        <taxon>Parasitiformes</taxon>
        <taxon>Ixodida</taxon>
        <taxon>Ixodoidea</taxon>
        <taxon>Ixodidae</taxon>
        <taxon>Haemaphysalinae</taxon>
        <taxon>Haemaphysalis</taxon>
    </lineage>
</organism>
<dbReference type="Proteomes" id="UP000821853">
    <property type="component" value="Chromosome 3"/>
</dbReference>
<protein>
    <submittedName>
        <fullName evidence="1">Uncharacterized protein</fullName>
    </submittedName>
</protein>
<accession>A0A9J6G9X9</accession>
<keyword evidence="2" id="KW-1185">Reference proteome</keyword>
<reference evidence="1 2" key="1">
    <citation type="journal article" date="2020" name="Cell">
        <title>Large-Scale Comparative Analyses of Tick Genomes Elucidate Their Genetic Diversity and Vector Capacities.</title>
        <authorList>
            <consortium name="Tick Genome and Microbiome Consortium (TIGMIC)"/>
            <person name="Jia N."/>
            <person name="Wang J."/>
            <person name="Shi W."/>
            <person name="Du L."/>
            <person name="Sun Y."/>
            <person name="Zhan W."/>
            <person name="Jiang J.F."/>
            <person name="Wang Q."/>
            <person name="Zhang B."/>
            <person name="Ji P."/>
            <person name="Bell-Sakyi L."/>
            <person name="Cui X.M."/>
            <person name="Yuan T.T."/>
            <person name="Jiang B.G."/>
            <person name="Yang W.F."/>
            <person name="Lam T.T."/>
            <person name="Chang Q.C."/>
            <person name="Ding S.J."/>
            <person name="Wang X.J."/>
            <person name="Zhu J.G."/>
            <person name="Ruan X.D."/>
            <person name="Zhao L."/>
            <person name="Wei J.T."/>
            <person name="Ye R.Z."/>
            <person name="Que T.C."/>
            <person name="Du C.H."/>
            <person name="Zhou Y.H."/>
            <person name="Cheng J.X."/>
            <person name="Dai P.F."/>
            <person name="Guo W.B."/>
            <person name="Han X.H."/>
            <person name="Huang E.J."/>
            <person name="Li L.F."/>
            <person name="Wei W."/>
            <person name="Gao Y.C."/>
            <person name="Liu J.Z."/>
            <person name="Shao H.Z."/>
            <person name="Wang X."/>
            <person name="Wang C.C."/>
            <person name="Yang T.C."/>
            <person name="Huo Q.B."/>
            <person name="Li W."/>
            <person name="Chen H.Y."/>
            <person name="Chen S.E."/>
            <person name="Zhou L.G."/>
            <person name="Ni X.B."/>
            <person name="Tian J.H."/>
            <person name="Sheng Y."/>
            <person name="Liu T."/>
            <person name="Pan Y.S."/>
            <person name="Xia L.Y."/>
            <person name="Li J."/>
            <person name="Zhao F."/>
            <person name="Cao W.C."/>
        </authorList>
    </citation>
    <scope>NUCLEOTIDE SEQUENCE [LARGE SCALE GENOMIC DNA]</scope>
    <source>
        <strain evidence="1">HaeL-2018</strain>
    </source>
</reference>
<evidence type="ECO:0000313" key="1">
    <source>
        <dbReference type="EMBL" id="KAH9371987.1"/>
    </source>
</evidence>
<comment type="caution">
    <text evidence="1">The sequence shown here is derived from an EMBL/GenBank/DDBJ whole genome shotgun (WGS) entry which is preliminary data.</text>
</comment>
<dbReference type="EMBL" id="JABSTR010000005">
    <property type="protein sequence ID" value="KAH9371987.1"/>
    <property type="molecule type" value="Genomic_DNA"/>
</dbReference>